<gene>
    <name evidence="1" type="ORF">M8818_005130</name>
</gene>
<proteinExistence type="predicted"/>
<comment type="caution">
    <text evidence="1">The sequence shown here is derived from an EMBL/GenBank/DDBJ whole genome shotgun (WGS) entry which is preliminary data.</text>
</comment>
<accession>A0ACC3SBM7</accession>
<evidence type="ECO:0000313" key="2">
    <source>
        <dbReference type="Proteomes" id="UP001320706"/>
    </source>
</evidence>
<sequence>MASTVRVGHVDYWVLRKRKVASLANRGSVAAHSGTRGKRSFALPSAAGMYTKPGREAPDGDHVMPYLLESEDSGIAFNDAKQVPVRPPSTLVTRALTVALPTGRLQIRNGETIYGGAGAGPTYHSSQPA</sequence>
<organism evidence="1 2">
    <name type="scientific">Zalaria obscura</name>
    <dbReference type="NCBI Taxonomy" id="2024903"/>
    <lineage>
        <taxon>Eukaryota</taxon>
        <taxon>Fungi</taxon>
        <taxon>Dikarya</taxon>
        <taxon>Ascomycota</taxon>
        <taxon>Pezizomycotina</taxon>
        <taxon>Dothideomycetes</taxon>
        <taxon>Dothideomycetidae</taxon>
        <taxon>Dothideales</taxon>
        <taxon>Zalariaceae</taxon>
        <taxon>Zalaria</taxon>
    </lineage>
</organism>
<keyword evidence="2" id="KW-1185">Reference proteome</keyword>
<evidence type="ECO:0000313" key="1">
    <source>
        <dbReference type="EMBL" id="KAK8204401.1"/>
    </source>
</evidence>
<name>A0ACC3SBM7_9PEZI</name>
<dbReference type="EMBL" id="JAMKPW020000027">
    <property type="protein sequence ID" value="KAK8204401.1"/>
    <property type="molecule type" value="Genomic_DNA"/>
</dbReference>
<protein>
    <submittedName>
        <fullName evidence="1">Uncharacterized protein</fullName>
    </submittedName>
</protein>
<dbReference type="Proteomes" id="UP001320706">
    <property type="component" value="Unassembled WGS sequence"/>
</dbReference>
<reference evidence="1" key="1">
    <citation type="submission" date="2024-02" db="EMBL/GenBank/DDBJ databases">
        <title>Metagenome Assembled Genome of Zalaria obscura JY119.</title>
        <authorList>
            <person name="Vighnesh L."/>
            <person name="Jagadeeshwari U."/>
            <person name="Venkata Ramana C."/>
            <person name="Sasikala C."/>
        </authorList>
    </citation>
    <scope>NUCLEOTIDE SEQUENCE</scope>
    <source>
        <strain evidence="1">JY119</strain>
    </source>
</reference>